<reference evidence="7 8" key="1">
    <citation type="submission" date="2020-03" db="EMBL/GenBank/DDBJ databases">
        <title>Bradyrhizobium diversity isolated from nodules of Indigofera sp.</title>
        <authorList>
            <person name="Klepa M."/>
            <person name="Helene L."/>
            <person name="Hungria M."/>
        </authorList>
    </citation>
    <scope>NUCLEOTIDE SEQUENCE [LARGE SCALE GENOMIC DNA]</scope>
    <source>
        <strain evidence="7 8">WSM 1791</strain>
    </source>
</reference>
<evidence type="ECO:0000256" key="2">
    <source>
        <dbReference type="ARBA" id="ARBA00009437"/>
    </source>
</evidence>
<evidence type="ECO:0000256" key="4">
    <source>
        <dbReference type="ARBA" id="ARBA00023125"/>
    </source>
</evidence>
<dbReference type="InterPro" id="IPR036388">
    <property type="entry name" value="WH-like_DNA-bd_sf"/>
</dbReference>
<evidence type="ECO:0000256" key="3">
    <source>
        <dbReference type="ARBA" id="ARBA00023015"/>
    </source>
</evidence>
<keyword evidence="5" id="KW-0804">Transcription</keyword>
<dbReference type="Gene3D" id="3.40.190.290">
    <property type="match status" value="1"/>
</dbReference>
<dbReference type="InterPro" id="IPR005119">
    <property type="entry name" value="LysR_subst-bd"/>
</dbReference>
<gene>
    <name evidence="7" type="ORF">HCN58_33450</name>
</gene>
<dbReference type="InterPro" id="IPR058163">
    <property type="entry name" value="LysR-type_TF_proteobact-type"/>
</dbReference>
<keyword evidence="8" id="KW-1185">Reference proteome</keyword>
<dbReference type="GO" id="GO:0003700">
    <property type="term" value="F:DNA-binding transcription factor activity"/>
    <property type="evidence" value="ECO:0007669"/>
    <property type="project" value="InterPro"/>
</dbReference>
<organism evidence="7 8">
    <name type="scientific">Bradyrhizobium australiense</name>
    <dbReference type="NCBI Taxonomy" id="2721161"/>
    <lineage>
        <taxon>Bacteria</taxon>
        <taxon>Pseudomonadati</taxon>
        <taxon>Pseudomonadota</taxon>
        <taxon>Alphaproteobacteria</taxon>
        <taxon>Hyphomicrobiales</taxon>
        <taxon>Nitrobacteraceae</taxon>
        <taxon>Bradyrhizobium</taxon>
    </lineage>
</organism>
<protein>
    <submittedName>
        <fullName evidence="7">LysR family transcriptional regulator</fullName>
    </submittedName>
</protein>
<dbReference type="Proteomes" id="UP000544122">
    <property type="component" value="Unassembled WGS sequence"/>
</dbReference>
<evidence type="ECO:0000313" key="7">
    <source>
        <dbReference type="EMBL" id="NOJ44396.1"/>
    </source>
</evidence>
<keyword evidence="4" id="KW-0238">DNA-binding</keyword>
<dbReference type="SUPFAM" id="SSF53850">
    <property type="entry name" value="Periplasmic binding protein-like II"/>
    <property type="match status" value="1"/>
</dbReference>
<comment type="similarity">
    <text evidence="2">Belongs to the LysR transcriptional regulatory family.</text>
</comment>
<sequence length="308" mass="34884">MRNPAAEVHNGRMFDWNDLKYFLAVARHGSTIAAGRALGTSQSTVHRRLDELERRLGRALVRRQNTGYRLTEYGSTLLKYAERIEAAVDDFQRRATDVEQELKGVIRVTCPEPIVFRITQSTLIDRFHARYPQLRVEFITSDRYLDLSKGEVDVAFRSGDTDDELVGRKVADSIWAVYASRGYIERHGRPERIEDLSHHLLVGFDETLANHRAVKWLKEVAPNAQMSARNNSVLGLVYAVKSGVGLGPLPTALGDAEPDLVRVLGPIPELTRSWRLLTHPDIRRVPRIAAFFDFIVEERDSLKSILTG</sequence>
<dbReference type="PROSITE" id="PS50931">
    <property type="entry name" value="HTH_LYSR"/>
    <property type="match status" value="1"/>
</dbReference>
<dbReference type="Pfam" id="PF00126">
    <property type="entry name" value="HTH_1"/>
    <property type="match status" value="1"/>
</dbReference>
<dbReference type="PANTHER" id="PTHR30537:SF3">
    <property type="entry name" value="TRANSCRIPTIONAL REGULATORY PROTEIN"/>
    <property type="match status" value="1"/>
</dbReference>
<evidence type="ECO:0000313" key="8">
    <source>
        <dbReference type="Proteomes" id="UP000544122"/>
    </source>
</evidence>
<dbReference type="PANTHER" id="PTHR30537">
    <property type="entry name" value="HTH-TYPE TRANSCRIPTIONAL REGULATOR"/>
    <property type="match status" value="1"/>
</dbReference>
<dbReference type="SUPFAM" id="SSF46785">
    <property type="entry name" value="Winged helix' DNA-binding domain"/>
    <property type="match status" value="1"/>
</dbReference>
<keyword evidence="3" id="KW-0805">Transcription regulation</keyword>
<comment type="function">
    <text evidence="1">NodD regulates the expression of the nodABCFE genes which encode other nodulation proteins. NodD is also a negative regulator of its own expression. Binds flavonoids as inducers.</text>
</comment>
<dbReference type="InterPro" id="IPR036390">
    <property type="entry name" value="WH_DNA-bd_sf"/>
</dbReference>
<evidence type="ECO:0000256" key="5">
    <source>
        <dbReference type="ARBA" id="ARBA00023163"/>
    </source>
</evidence>
<dbReference type="AlphaFoldDB" id="A0A7Y4GYX6"/>
<accession>A0A7Y4GYX6</accession>
<dbReference type="GO" id="GO:0006351">
    <property type="term" value="P:DNA-templated transcription"/>
    <property type="evidence" value="ECO:0007669"/>
    <property type="project" value="TreeGrafter"/>
</dbReference>
<dbReference type="RefSeq" id="WP_171583587.1">
    <property type="nucleotide sequence ID" value="NZ_JAAVLX010000016.1"/>
</dbReference>
<evidence type="ECO:0000256" key="1">
    <source>
        <dbReference type="ARBA" id="ARBA00003502"/>
    </source>
</evidence>
<name>A0A7Y4GYX6_9BRAD</name>
<proteinExistence type="inferred from homology"/>
<dbReference type="Gene3D" id="1.10.10.10">
    <property type="entry name" value="Winged helix-like DNA-binding domain superfamily/Winged helix DNA-binding domain"/>
    <property type="match status" value="1"/>
</dbReference>
<feature type="domain" description="HTH lysR-type" evidence="6">
    <location>
        <begin position="14"/>
        <end position="71"/>
    </location>
</feature>
<dbReference type="GO" id="GO:0043565">
    <property type="term" value="F:sequence-specific DNA binding"/>
    <property type="evidence" value="ECO:0007669"/>
    <property type="project" value="TreeGrafter"/>
</dbReference>
<evidence type="ECO:0000259" key="6">
    <source>
        <dbReference type="PROSITE" id="PS50931"/>
    </source>
</evidence>
<dbReference type="EMBL" id="JAAVLX010000016">
    <property type="protein sequence ID" value="NOJ44396.1"/>
    <property type="molecule type" value="Genomic_DNA"/>
</dbReference>
<comment type="caution">
    <text evidence="7">The sequence shown here is derived from an EMBL/GenBank/DDBJ whole genome shotgun (WGS) entry which is preliminary data.</text>
</comment>
<dbReference type="InterPro" id="IPR000847">
    <property type="entry name" value="LysR_HTH_N"/>
</dbReference>
<dbReference type="Pfam" id="PF03466">
    <property type="entry name" value="LysR_substrate"/>
    <property type="match status" value="1"/>
</dbReference>